<evidence type="ECO:0000256" key="2">
    <source>
        <dbReference type="ARBA" id="ARBA00022448"/>
    </source>
</evidence>
<keyword evidence="2 7" id="KW-0813">Transport</keyword>
<evidence type="ECO:0000259" key="8">
    <source>
        <dbReference type="PROSITE" id="PS50928"/>
    </source>
</evidence>
<dbReference type="PANTHER" id="PTHR43163:SF9">
    <property type="entry name" value="ABC TRANSPORTER PERMEASE PROTEIN"/>
    <property type="match status" value="1"/>
</dbReference>
<comment type="similarity">
    <text evidence="7">Belongs to the binding-protein-dependent transport system permease family.</text>
</comment>
<dbReference type="Pfam" id="PF19300">
    <property type="entry name" value="BPD_transp_1_N"/>
    <property type="match status" value="1"/>
</dbReference>
<dbReference type="RefSeq" id="WP_309797880.1">
    <property type="nucleotide sequence ID" value="NZ_JAVDPW010000008.1"/>
</dbReference>
<evidence type="ECO:0000256" key="4">
    <source>
        <dbReference type="ARBA" id="ARBA00022692"/>
    </source>
</evidence>
<dbReference type="PANTHER" id="PTHR43163">
    <property type="entry name" value="DIPEPTIDE TRANSPORT SYSTEM PERMEASE PROTEIN DPPB-RELATED"/>
    <property type="match status" value="1"/>
</dbReference>
<proteinExistence type="inferred from homology"/>
<feature type="transmembrane region" description="Helical" evidence="7">
    <location>
        <begin position="294"/>
        <end position="317"/>
    </location>
</feature>
<keyword evidence="3" id="KW-1003">Cell membrane</keyword>
<evidence type="ECO:0000256" key="7">
    <source>
        <dbReference type="RuleBase" id="RU363032"/>
    </source>
</evidence>
<keyword evidence="4 7" id="KW-0812">Transmembrane</keyword>
<dbReference type="InterPro" id="IPR000515">
    <property type="entry name" value="MetI-like"/>
</dbReference>
<name>A0ABU1JVQ1_9PROT</name>
<dbReference type="Pfam" id="PF00528">
    <property type="entry name" value="BPD_transp_1"/>
    <property type="match status" value="1"/>
</dbReference>
<feature type="transmembrane region" description="Helical" evidence="7">
    <location>
        <begin position="12"/>
        <end position="30"/>
    </location>
</feature>
<keyword evidence="6 7" id="KW-0472">Membrane</keyword>
<gene>
    <name evidence="9" type="ORF">E9232_004632</name>
</gene>
<dbReference type="InterPro" id="IPR035906">
    <property type="entry name" value="MetI-like_sf"/>
</dbReference>
<feature type="transmembrane region" description="Helical" evidence="7">
    <location>
        <begin position="144"/>
        <end position="164"/>
    </location>
</feature>
<feature type="transmembrane region" description="Helical" evidence="7">
    <location>
        <begin position="194"/>
        <end position="212"/>
    </location>
</feature>
<dbReference type="CDD" id="cd06261">
    <property type="entry name" value="TM_PBP2"/>
    <property type="match status" value="1"/>
</dbReference>
<evidence type="ECO:0000313" key="9">
    <source>
        <dbReference type="EMBL" id="MDR6292094.1"/>
    </source>
</evidence>
<organism evidence="9 10">
    <name type="scientific">Inquilinus ginsengisoli</name>
    <dbReference type="NCBI Taxonomy" id="363840"/>
    <lineage>
        <taxon>Bacteria</taxon>
        <taxon>Pseudomonadati</taxon>
        <taxon>Pseudomonadota</taxon>
        <taxon>Alphaproteobacteria</taxon>
        <taxon>Rhodospirillales</taxon>
        <taxon>Rhodospirillaceae</taxon>
        <taxon>Inquilinus</taxon>
    </lineage>
</organism>
<dbReference type="SUPFAM" id="SSF161098">
    <property type="entry name" value="MetI-like"/>
    <property type="match status" value="1"/>
</dbReference>
<dbReference type="Proteomes" id="UP001262410">
    <property type="component" value="Unassembled WGS sequence"/>
</dbReference>
<evidence type="ECO:0000256" key="6">
    <source>
        <dbReference type="ARBA" id="ARBA00023136"/>
    </source>
</evidence>
<evidence type="ECO:0000256" key="5">
    <source>
        <dbReference type="ARBA" id="ARBA00022989"/>
    </source>
</evidence>
<dbReference type="InterPro" id="IPR045621">
    <property type="entry name" value="BPD_transp_1_N"/>
</dbReference>
<sequence>MKSLLVRRLVQAVPVLLIVICLDFLLLHLAPGDAVDALAVELGGSDAGLVAQLRADYGLDQPWPVQLGLYLSHVVRLDLGWSVGFSRPVLDLVLERAGNTALLMAAALALALSCGTLLGVAAARQSGKGRAGRWADTLITGFGLLLYAMPGFWIGLMLIVAFAVKLRWLPLAGLAEVPDLYTGWAAVADTARHLVLPAVALALMYVAIYLRLMRAGMLEVAGSDYVRTARAKGLSPRRITWRHVVRNALLPMVTLFGVHFGSALGGSVVIESVFAIPGLGRLAFEAVTRRDLTLLLGIILASAVMVILVNLAVDLLYSRLDPRLRRR</sequence>
<feature type="transmembrane region" description="Helical" evidence="7">
    <location>
        <begin position="248"/>
        <end position="274"/>
    </location>
</feature>
<dbReference type="PROSITE" id="PS50928">
    <property type="entry name" value="ABC_TM1"/>
    <property type="match status" value="1"/>
</dbReference>
<evidence type="ECO:0000313" key="10">
    <source>
        <dbReference type="Proteomes" id="UP001262410"/>
    </source>
</evidence>
<protein>
    <submittedName>
        <fullName evidence="9">Peptide/nickel transport system permease protein</fullName>
    </submittedName>
</protein>
<keyword evidence="5 7" id="KW-1133">Transmembrane helix</keyword>
<comment type="subcellular location">
    <subcellularLocation>
        <location evidence="1 7">Cell membrane</location>
        <topology evidence="1 7">Multi-pass membrane protein</topology>
    </subcellularLocation>
</comment>
<feature type="transmembrane region" description="Helical" evidence="7">
    <location>
        <begin position="101"/>
        <end position="123"/>
    </location>
</feature>
<reference evidence="9 10" key="1">
    <citation type="submission" date="2023-07" db="EMBL/GenBank/DDBJ databases">
        <title>Sorghum-associated microbial communities from plants grown in Nebraska, USA.</title>
        <authorList>
            <person name="Schachtman D."/>
        </authorList>
    </citation>
    <scope>NUCLEOTIDE SEQUENCE [LARGE SCALE GENOMIC DNA]</scope>
    <source>
        <strain evidence="9 10">584</strain>
    </source>
</reference>
<dbReference type="EMBL" id="JAVDPW010000008">
    <property type="protein sequence ID" value="MDR6292094.1"/>
    <property type="molecule type" value="Genomic_DNA"/>
</dbReference>
<keyword evidence="10" id="KW-1185">Reference proteome</keyword>
<feature type="domain" description="ABC transmembrane type-1" evidence="8">
    <location>
        <begin position="97"/>
        <end position="317"/>
    </location>
</feature>
<evidence type="ECO:0000256" key="1">
    <source>
        <dbReference type="ARBA" id="ARBA00004651"/>
    </source>
</evidence>
<accession>A0ABU1JVQ1</accession>
<comment type="caution">
    <text evidence="9">The sequence shown here is derived from an EMBL/GenBank/DDBJ whole genome shotgun (WGS) entry which is preliminary data.</text>
</comment>
<evidence type="ECO:0000256" key="3">
    <source>
        <dbReference type="ARBA" id="ARBA00022475"/>
    </source>
</evidence>
<dbReference type="Gene3D" id="1.10.3720.10">
    <property type="entry name" value="MetI-like"/>
    <property type="match status" value="1"/>
</dbReference>